<dbReference type="CDD" id="cd00077">
    <property type="entry name" value="HDc"/>
    <property type="match status" value="1"/>
</dbReference>
<dbReference type="Proteomes" id="UP000095558">
    <property type="component" value="Unassembled WGS sequence"/>
</dbReference>
<evidence type="ECO:0000259" key="2">
    <source>
        <dbReference type="SMART" id="SM00471"/>
    </source>
</evidence>
<dbReference type="PANTHER" id="PTHR47545">
    <property type="entry name" value="MULTIFUNCTIONAL CCA PROTEIN"/>
    <property type="match status" value="1"/>
</dbReference>
<evidence type="ECO:0000313" key="4">
    <source>
        <dbReference type="Proteomes" id="UP000095558"/>
    </source>
</evidence>
<dbReference type="GO" id="GO:0016787">
    <property type="term" value="F:hydrolase activity"/>
    <property type="evidence" value="ECO:0007669"/>
    <property type="project" value="UniProtKB-KW"/>
</dbReference>
<feature type="domain" description="HD/PDEase" evidence="2">
    <location>
        <begin position="52"/>
        <end position="177"/>
    </location>
</feature>
<dbReference type="InterPro" id="IPR006674">
    <property type="entry name" value="HD_domain"/>
</dbReference>
<protein>
    <submittedName>
        <fullName evidence="3">Metal dependent phophohydrolase</fullName>
    </submittedName>
</protein>
<evidence type="ECO:0000313" key="3">
    <source>
        <dbReference type="EMBL" id="CUO69334.1"/>
    </source>
</evidence>
<sequence length="222" mass="26033">MEKNKLREIQKELIICEKPSSYLEEIKDSLRNTPLDALLILQNTEQNLKYHPEGNVWNHVMQVIDTAAKVKEFANDKESLMMGALLHDVGKGPTTKKNKQGRWISYNHDVEGVKLAEKILDYYNYENDEKSKILNLIKYHMHHLYIIQDLPFAKTKEMIKDVDLNDMILLFISDRLGRGQLEDNKKAKEIEDIKKVISILEENYNLDLKNIKEKVKKIEKII</sequence>
<dbReference type="GO" id="GO:0000166">
    <property type="term" value="F:nucleotide binding"/>
    <property type="evidence" value="ECO:0007669"/>
    <property type="project" value="UniProtKB-KW"/>
</dbReference>
<accession>A0A174H353</accession>
<dbReference type="NCBIfam" id="TIGR00277">
    <property type="entry name" value="HDIG"/>
    <property type="match status" value="1"/>
</dbReference>
<dbReference type="PANTHER" id="PTHR47545:SF2">
    <property type="entry name" value="CC-ADDING TRNA NUCLEOTIDYLTRANSFERASE"/>
    <property type="match status" value="1"/>
</dbReference>
<proteinExistence type="predicted"/>
<keyword evidence="1" id="KW-0547">Nucleotide-binding</keyword>
<dbReference type="InterPro" id="IPR006675">
    <property type="entry name" value="HDIG_dom"/>
</dbReference>
<dbReference type="InterPro" id="IPR003607">
    <property type="entry name" value="HD/PDEase_dom"/>
</dbReference>
<dbReference type="SMART" id="SM00471">
    <property type="entry name" value="HDc"/>
    <property type="match status" value="1"/>
</dbReference>
<dbReference type="AlphaFoldDB" id="A0A174H353"/>
<gene>
    <name evidence="3" type="ORF">ERS852470_03085</name>
</gene>
<dbReference type="Gene3D" id="1.10.3090.10">
    <property type="entry name" value="cca-adding enzyme, domain 2"/>
    <property type="match status" value="1"/>
</dbReference>
<reference evidence="3 4" key="1">
    <citation type="submission" date="2015-09" db="EMBL/GenBank/DDBJ databases">
        <authorList>
            <consortium name="Pathogen Informatics"/>
        </authorList>
    </citation>
    <scope>NUCLEOTIDE SEQUENCE [LARGE SCALE GENOMIC DNA]</scope>
    <source>
        <strain evidence="3 4">2789STDY5834855</strain>
    </source>
</reference>
<dbReference type="OrthoDB" id="9805698at2"/>
<name>A0A174H353_9CLOT</name>
<keyword evidence="3" id="KW-0378">Hydrolase</keyword>
<dbReference type="GeneID" id="83011462"/>
<dbReference type="Pfam" id="PF01966">
    <property type="entry name" value="HD"/>
    <property type="match status" value="1"/>
</dbReference>
<dbReference type="EMBL" id="CYZV01000040">
    <property type="protein sequence ID" value="CUO69334.1"/>
    <property type="molecule type" value="Genomic_DNA"/>
</dbReference>
<dbReference type="InterPro" id="IPR050124">
    <property type="entry name" value="tRNA_CCA-adding_enzyme"/>
</dbReference>
<evidence type="ECO:0000256" key="1">
    <source>
        <dbReference type="ARBA" id="ARBA00022741"/>
    </source>
</evidence>
<dbReference type="SUPFAM" id="SSF109604">
    <property type="entry name" value="HD-domain/PDEase-like"/>
    <property type="match status" value="1"/>
</dbReference>
<dbReference type="RefSeq" id="WP_042396786.1">
    <property type="nucleotide sequence ID" value="NZ_CYYT01000049.1"/>
</dbReference>
<organism evidence="3 4">
    <name type="scientific">Clostridium disporicum</name>
    <dbReference type="NCBI Taxonomy" id="84024"/>
    <lineage>
        <taxon>Bacteria</taxon>
        <taxon>Bacillati</taxon>
        <taxon>Bacillota</taxon>
        <taxon>Clostridia</taxon>
        <taxon>Eubacteriales</taxon>
        <taxon>Clostridiaceae</taxon>
        <taxon>Clostridium</taxon>
    </lineage>
</organism>